<feature type="compositionally biased region" description="Basic and acidic residues" evidence="1">
    <location>
        <begin position="1"/>
        <end position="11"/>
    </location>
</feature>
<name>A0A8S0XKD2_9GAMM</name>
<keyword evidence="3" id="KW-1185">Reference proteome</keyword>
<organism evidence="2 3">
    <name type="scientific">Candidatus Methylobacter favarea</name>
    <dbReference type="NCBI Taxonomy" id="2707345"/>
    <lineage>
        <taxon>Bacteria</taxon>
        <taxon>Pseudomonadati</taxon>
        <taxon>Pseudomonadota</taxon>
        <taxon>Gammaproteobacteria</taxon>
        <taxon>Methylococcales</taxon>
        <taxon>Methylococcaceae</taxon>
        <taxon>Methylobacter</taxon>
    </lineage>
</organism>
<dbReference type="AlphaFoldDB" id="A0A8S0XKD2"/>
<dbReference type="EMBL" id="CADCXN010000086">
    <property type="protein sequence ID" value="CAA9891992.1"/>
    <property type="molecule type" value="Genomic_DNA"/>
</dbReference>
<protein>
    <submittedName>
        <fullName evidence="2">Uncharacterized protein</fullName>
    </submittedName>
</protein>
<comment type="caution">
    <text evidence="2">The sequence shown here is derived from an EMBL/GenBank/DDBJ whole genome shotgun (WGS) entry which is preliminary data.</text>
</comment>
<reference evidence="2 3" key="1">
    <citation type="submission" date="2020-02" db="EMBL/GenBank/DDBJ databases">
        <authorList>
            <person name="Hogendoorn C."/>
        </authorList>
    </citation>
    <scope>NUCLEOTIDE SEQUENCE [LARGE SCALE GENOMIC DNA]</scope>
    <source>
        <strain evidence="2">METHB21</strain>
    </source>
</reference>
<evidence type="ECO:0000313" key="3">
    <source>
        <dbReference type="Proteomes" id="UP000494216"/>
    </source>
</evidence>
<sequence>MVKQEGTRGGKGELLAGQGRANAVDTGKGQRNELPATKGLAGLEPDGRDQQTVEQQDGENGSVPGHPGATNYDVMNNPNITLIPAKKRPDINRFLLPRYLKSP</sequence>
<proteinExistence type="predicted"/>
<feature type="region of interest" description="Disordered" evidence="1">
    <location>
        <begin position="1"/>
        <end position="75"/>
    </location>
</feature>
<dbReference type="Proteomes" id="UP000494216">
    <property type="component" value="Unassembled WGS sequence"/>
</dbReference>
<accession>A0A8S0XKD2</accession>
<gene>
    <name evidence="2" type="ORF">METHB2_550011</name>
</gene>
<evidence type="ECO:0000313" key="2">
    <source>
        <dbReference type="EMBL" id="CAA9891992.1"/>
    </source>
</evidence>
<evidence type="ECO:0000256" key="1">
    <source>
        <dbReference type="SAM" id="MobiDB-lite"/>
    </source>
</evidence>